<accession>A0A3D9CX54</accession>
<dbReference type="InterPro" id="IPR001818">
    <property type="entry name" value="Pept_M10_metallopeptidase"/>
</dbReference>
<dbReference type="InterPro" id="IPR021190">
    <property type="entry name" value="Pept_M10A"/>
</dbReference>
<protein>
    <recommendedName>
        <fullName evidence="10">Peptidase metallopeptidase domain-containing protein</fullName>
    </recommendedName>
</protein>
<dbReference type="GO" id="GO:0006508">
    <property type="term" value="P:proteolysis"/>
    <property type="evidence" value="ECO:0007669"/>
    <property type="project" value="UniProtKB-KW"/>
</dbReference>
<evidence type="ECO:0000256" key="6">
    <source>
        <dbReference type="ARBA" id="ARBA00022801"/>
    </source>
</evidence>
<dbReference type="InterPro" id="IPR033739">
    <property type="entry name" value="M10A_MMP"/>
</dbReference>
<dbReference type="PANTHER" id="PTHR10201:SF291">
    <property type="entry name" value="MATRIX METALLOPROTEINASE 1, ISOFORM C-RELATED"/>
    <property type="match status" value="1"/>
</dbReference>
<evidence type="ECO:0000256" key="8">
    <source>
        <dbReference type="ARBA" id="ARBA00023049"/>
    </source>
</evidence>
<proteinExistence type="inferred from homology"/>
<dbReference type="GO" id="GO:0004222">
    <property type="term" value="F:metalloendopeptidase activity"/>
    <property type="evidence" value="ECO:0007669"/>
    <property type="project" value="InterPro"/>
</dbReference>
<evidence type="ECO:0000259" key="10">
    <source>
        <dbReference type="SMART" id="SM00235"/>
    </source>
</evidence>
<keyword evidence="4" id="KW-0479">Metal-binding</keyword>
<feature type="chain" id="PRO_5017832679" description="Peptidase metallopeptidase domain-containing protein" evidence="9">
    <location>
        <begin position="19"/>
        <end position="463"/>
    </location>
</feature>
<dbReference type="RefSeq" id="WP_116035175.1">
    <property type="nucleotide sequence ID" value="NZ_JBHLVV010000079.1"/>
</dbReference>
<dbReference type="SMART" id="SM00235">
    <property type="entry name" value="ZnMc"/>
    <property type="match status" value="1"/>
</dbReference>
<evidence type="ECO:0000256" key="2">
    <source>
        <dbReference type="ARBA" id="ARBA00010370"/>
    </source>
</evidence>
<dbReference type="GO" id="GO:0030574">
    <property type="term" value="P:collagen catabolic process"/>
    <property type="evidence" value="ECO:0007669"/>
    <property type="project" value="TreeGrafter"/>
</dbReference>
<evidence type="ECO:0000256" key="7">
    <source>
        <dbReference type="ARBA" id="ARBA00022833"/>
    </source>
</evidence>
<dbReference type="EMBL" id="QNUG01000018">
    <property type="protein sequence ID" value="REC70343.1"/>
    <property type="molecule type" value="Genomic_DNA"/>
</dbReference>
<dbReference type="Proteomes" id="UP000256326">
    <property type="component" value="Unassembled WGS sequence"/>
</dbReference>
<dbReference type="SUPFAM" id="SSF55486">
    <property type="entry name" value="Metalloproteases ('zincins'), catalytic domain"/>
    <property type="match status" value="1"/>
</dbReference>
<dbReference type="CDD" id="cd04278">
    <property type="entry name" value="ZnMc_MMP"/>
    <property type="match status" value="1"/>
</dbReference>
<comment type="caution">
    <text evidence="11">The sequence shown here is derived from an EMBL/GenBank/DDBJ whole genome shotgun (WGS) entry which is preliminary data.</text>
</comment>
<feature type="signal peptide" evidence="9">
    <location>
        <begin position="1"/>
        <end position="18"/>
    </location>
</feature>
<gene>
    <name evidence="11" type="ORF">DRF58_10205</name>
</gene>
<keyword evidence="6" id="KW-0378">Hydrolase</keyword>
<dbReference type="GO" id="GO:0031012">
    <property type="term" value="C:extracellular matrix"/>
    <property type="evidence" value="ECO:0007669"/>
    <property type="project" value="InterPro"/>
</dbReference>
<dbReference type="PRINTS" id="PR00138">
    <property type="entry name" value="MATRIXIN"/>
</dbReference>
<dbReference type="Gene3D" id="3.40.390.10">
    <property type="entry name" value="Collagenase (Catalytic Domain)"/>
    <property type="match status" value="1"/>
</dbReference>
<dbReference type="GO" id="GO:0005615">
    <property type="term" value="C:extracellular space"/>
    <property type="evidence" value="ECO:0007669"/>
    <property type="project" value="TreeGrafter"/>
</dbReference>
<dbReference type="GO" id="GO:0008270">
    <property type="term" value="F:zinc ion binding"/>
    <property type="evidence" value="ECO:0007669"/>
    <property type="project" value="InterPro"/>
</dbReference>
<evidence type="ECO:0000256" key="9">
    <source>
        <dbReference type="SAM" id="SignalP"/>
    </source>
</evidence>
<sequence length="463" mass="51207">MKKSLLFLFVLFSIIHNAQILYDNGAIDENNSKYELDGRKWNKSNITYYFENGTNDISGDNERLAVKEAFSVWSNASNLTFTEVFSANNADIVIKWATGNHGDGSSHSFDGTNGVLAHAFFPPPNSGDLAGDVHFDDDESWTDQFQYTSSQPIDLVTVAIHEIGHSLGLKHSQDPNAIMYAYYYGSRRQLHDDDILAIRSLYPRSANIVVGNNSLCIDEIGDFKVLATPLSTDNIVWTFSSNLQQIPTFNQTLKVKALSNGSATISARINNGSIITKKIIIGKPIAQLNYVSNNNYVHLNLEGLNGIDINDQGITNVTWQKIADLGGGCTGSLSGNGLTGLGHGNCFSWKMKIRITITNPCGSQVIEQEITPRAPDPCDNYRIANEENQRNSYRIILPCEKTANKNNTSMKNDLNIIVTDTLGNIIINTNQLEFSLAKNIQGTYYAKIIKDGKIIHTQTLIKK</sequence>
<organism evidence="11 12">
    <name type="scientific">Epilithonimonas hispanica</name>
    <dbReference type="NCBI Taxonomy" id="358687"/>
    <lineage>
        <taxon>Bacteria</taxon>
        <taxon>Pseudomonadati</taxon>
        <taxon>Bacteroidota</taxon>
        <taxon>Flavobacteriia</taxon>
        <taxon>Flavobacteriales</taxon>
        <taxon>Weeksellaceae</taxon>
        <taxon>Chryseobacterium group</taxon>
        <taxon>Epilithonimonas</taxon>
    </lineage>
</organism>
<keyword evidence="3" id="KW-0645">Protease</keyword>
<dbReference type="InterPro" id="IPR006026">
    <property type="entry name" value="Peptidase_Metallo"/>
</dbReference>
<comment type="cofactor">
    <cofactor evidence="1">
        <name>Zn(2+)</name>
        <dbReference type="ChEBI" id="CHEBI:29105"/>
    </cofactor>
</comment>
<dbReference type="OrthoDB" id="3669864at2"/>
<evidence type="ECO:0000256" key="5">
    <source>
        <dbReference type="ARBA" id="ARBA00022729"/>
    </source>
</evidence>
<feature type="domain" description="Peptidase metallopeptidase" evidence="10">
    <location>
        <begin position="37"/>
        <end position="204"/>
    </location>
</feature>
<evidence type="ECO:0000256" key="3">
    <source>
        <dbReference type="ARBA" id="ARBA00022670"/>
    </source>
</evidence>
<dbReference type="PANTHER" id="PTHR10201">
    <property type="entry name" value="MATRIX METALLOPROTEINASE"/>
    <property type="match status" value="1"/>
</dbReference>
<dbReference type="InterPro" id="IPR024079">
    <property type="entry name" value="MetalloPept_cat_dom_sf"/>
</dbReference>
<name>A0A3D9CX54_9FLAO</name>
<comment type="similarity">
    <text evidence="2">Belongs to the peptidase M10A family.</text>
</comment>
<evidence type="ECO:0000256" key="4">
    <source>
        <dbReference type="ARBA" id="ARBA00022723"/>
    </source>
</evidence>
<keyword evidence="12" id="KW-1185">Reference proteome</keyword>
<keyword evidence="8" id="KW-0482">Metalloprotease</keyword>
<dbReference type="Pfam" id="PF00413">
    <property type="entry name" value="Peptidase_M10"/>
    <property type="match status" value="1"/>
</dbReference>
<keyword evidence="7" id="KW-0862">Zinc</keyword>
<dbReference type="GO" id="GO:0030198">
    <property type="term" value="P:extracellular matrix organization"/>
    <property type="evidence" value="ECO:0007669"/>
    <property type="project" value="TreeGrafter"/>
</dbReference>
<evidence type="ECO:0000256" key="1">
    <source>
        <dbReference type="ARBA" id="ARBA00001947"/>
    </source>
</evidence>
<evidence type="ECO:0000313" key="12">
    <source>
        <dbReference type="Proteomes" id="UP000256326"/>
    </source>
</evidence>
<keyword evidence="5 9" id="KW-0732">Signal</keyword>
<reference evidence="11 12" key="1">
    <citation type="journal article" date="2006" name="Int. J. Syst. Evol. Microbiol.">
        <title>Chryseobacterium hispanicum sp. nov., isolated from the drinking water distribution system of Sevilla, Spain.</title>
        <authorList>
            <person name="Gallego V."/>
            <person name="Garcia M.T."/>
            <person name="Ventosa A."/>
        </authorList>
    </citation>
    <scope>NUCLEOTIDE SEQUENCE [LARGE SCALE GENOMIC DNA]</scope>
    <source>
        <strain evidence="11 12">KCTC 22104</strain>
    </source>
</reference>
<dbReference type="AlphaFoldDB" id="A0A3D9CX54"/>
<evidence type="ECO:0000313" key="11">
    <source>
        <dbReference type="EMBL" id="REC70343.1"/>
    </source>
</evidence>